<dbReference type="AlphaFoldDB" id="A0A7R9I4K8"/>
<name>A0A7R9I4K8_9NEOP</name>
<feature type="region of interest" description="Disordered" evidence="1">
    <location>
        <begin position="163"/>
        <end position="226"/>
    </location>
</feature>
<evidence type="ECO:0000313" key="2">
    <source>
        <dbReference type="EMBL" id="CAD7447485.1"/>
    </source>
</evidence>
<feature type="compositionally biased region" description="Basic residues" evidence="1">
    <location>
        <begin position="177"/>
        <end position="189"/>
    </location>
</feature>
<sequence length="323" mass="36460">MYRYKYLLSTIMYRYKYLLSTLMYRYKYLAQYAHVSLQVSAQYAHVSVQVSVQYARVSLQVSAQYARVSIQVSAQYAHVSVQVSAQYAHILHTTVDNTIGTCLLPPSLCRVSNYVARELCGGRAATNGAKPPRAFLVTAPREIMSMEDALELEVFEVKETAMDGRKDAEEDDDDVRRKGKKKRRRRKSRPQQAPPVSQPCTLAEPEGSEGSVRDSEPGGKKPNTLRESLLTVLGKLVGRGGGRYRTNSNGQTSEYFKGYISVGNIDDYNCLRGNVRINKHMTTLCSLTFRDRTLAPNESALKQDAPRRLMTEKDRRRAPSRGR</sequence>
<feature type="compositionally biased region" description="Basic and acidic residues" evidence="1">
    <location>
        <begin position="304"/>
        <end position="317"/>
    </location>
</feature>
<feature type="region of interest" description="Disordered" evidence="1">
    <location>
        <begin position="298"/>
        <end position="323"/>
    </location>
</feature>
<dbReference type="EMBL" id="OD568938">
    <property type="protein sequence ID" value="CAD7447485.1"/>
    <property type="molecule type" value="Genomic_DNA"/>
</dbReference>
<proteinExistence type="predicted"/>
<protein>
    <submittedName>
        <fullName evidence="2">Uncharacterized protein</fullName>
    </submittedName>
</protein>
<evidence type="ECO:0000256" key="1">
    <source>
        <dbReference type="SAM" id="MobiDB-lite"/>
    </source>
</evidence>
<gene>
    <name evidence="2" type="ORF">TBIB3V08_LOCUS9798</name>
</gene>
<organism evidence="2">
    <name type="scientific">Timema bartmani</name>
    <dbReference type="NCBI Taxonomy" id="61472"/>
    <lineage>
        <taxon>Eukaryota</taxon>
        <taxon>Metazoa</taxon>
        <taxon>Ecdysozoa</taxon>
        <taxon>Arthropoda</taxon>
        <taxon>Hexapoda</taxon>
        <taxon>Insecta</taxon>
        <taxon>Pterygota</taxon>
        <taxon>Neoptera</taxon>
        <taxon>Polyneoptera</taxon>
        <taxon>Phasmatodea</taxon>
        <taxon>Timematodea</taxon>
        <taxon>Timematoidea</taxon>
        <taxon>Timematidae</taxon>
        <taxon>Timema</taxon>
    </lineage>
</organism>
<accession>A0A7R9I4K8</accession>
<reference evidence="2" key="1">
    <citation type="submission" date="2020-11" db="EMBL/GenBank/DDBJ databases">
        <authorList>
            <person name="Tran Van P."/>
        </authorList>
    </citation>
    <scope>NUCLEOTIDE SEQUENCE</scope>
</reference>